<dbReference type="PRINTS" id="PR00953">
    <property type="entry name" value="TYPE3IMRPROT"/>
</dbReference>
<keyword evidence="8" id="KW-0282">Flagellum</keyword>
<evidence type="ECO:0000256" key="5">
    <source>
        <dbReference type="ARBA" id="ARBA00022989"/>
    </source>
</evidence>
<keyword evidence="6 7" id="KW-0472">Membrane</keyword>
<evidence type="ECO:0000256" key="4">
    <source>
        <dbReference type="ARBA" id="ARBA00022692"/>
    </source>
</evidence>
<feature type="transmembrane region" description="Helical" evidence="7">
    <location>
        <begin position="70"/>
        <end position="90"/>
    </location>
</feature>
<protein>
    <submittedName>
        <fullName evidence="8">Flagellar biosynthetic protein fliR</fullName>
    </submittedName>
</protein>
<evidence type="ECO:0000256" key="7">
    <source>
        <dbReference type="SAM" id="Phobius"/>
    </source>
</evidence>
<organism evidence="8 9">
    <name type="scientific">Legionella quinlivanii</name>
    <dbReference type="NCBI Taxonomy" id="45073"/>
    <lineage>
        <taxon>Bacteria</taxon>
        <taxon>Pseudomonadati</taxon>
        <taxon>Pseudomonadota</taxon>
        <taxon>Gammaproteobacteria</taxon>
        <taxon>Legionellales</taxon>
        <taxon>Legionellaceae</taxon>
        <taxon>Legionella</taxon>
    </lineage>
</organism>
<feature type="transmembrane region" description="Helical" evidence="7">
    <location>
        <begin position="38"/>
        <end position="58"/>
    </location>
</feature>
<accession>A0A0W0XLY5</accession>
<dbReference type="PANTHER" id="PTHR30065">
    <property type="entry name" value="FLAGELLAR BIOSYNTHETIC PROTEIN FLIR"/>
    <property type="match status" value="1"/>
</dbReference>
<evidence type="ECO:0000256" key="1">
    <source>
        <dbReference type="ARBA" id="ARBA00004651"/>
    </source>
</evidence>
<keyword evidence="4 7" id="KW-0812">Transmembrane</keyword>
<keyword evidence="9" id="KW-1185">Reference proteome</keyword>
<dbReference type="STRING" id="45073.Lqui_2833"/>
<dbReference type="AlphaFoldDB" id="A0A0W0XLY5"/>
<comment type="caution">
    <text evidence="8">The sequence shown here is derived from an EMBL/GenBank/DDBJ whole genome shotgun (WGS) entry which is preliminary data.</text>
</comment>
<dbReference type="Pfam" id="PF01311">
    <property type="entry name" value="Bac_export_1"/>
    <property type="match status" value="1"/>
</dbReference>
<dbReference type="Proteomes" id="UP000054618">
    <property type="component" value="Unassembled WGS sequence"/>
</dbReference>
<dbReference type="EMBL" id="LNYS01000025">
    <property type="protein sequence ID" value="KTD45362.1"/>
    <property type="molecule type" value="Genomic_DNA"/>
</dbReference>
<evidence type="ECO:0000256" key="6">
    <source>
        <dbReference type="ARBA" id="ARBA00023136"/>
    </source>
</evidence>
<dbReference type="OrthoDB" id="7014237at2"/>
<keyword evidence="8" id="KW-0969">Cilium</keyword>
<feature type="transmembrane region" description="Helical" evidence="7">
    <location>
        <begin position="201"/>
        <end position="223"/>
    </location>
</feature>
<dbReference type="GO" id="GO:0006605">
    <property type="term" value="P:protein targeting"/>
    <property type="evidence" value="ECO:0007669"/>
    <property type="project" value="InterPro"/>
</dbReference>
<sequence length="246" mass="27673">MTDLLPLSTFFLIATRIGMTILFSPLEVIRRLPVQIRLILILLFSFFIMSNLNSTAQISGSLLAAFSAEFINAQLIYLALITCFGCFQVADQLIDFQNGLNGISVFKPGEGFDSISAHLLGMLAGLFFFASQGHHRVIKLLLLSFIAFPPGELIGESSMLQFIRQFALVWSLGMLIAAPLVFCLWLTEFCSGVLSRNMPQISPYFLILPLKVLLGFFIFYLLIDNMNPLFEKTFELGFQAWQEYLL</sequence>
<dbReference type="RefSeq" id="WP_058508890.1">
    <property type="nucleotide sequence ID" value="NZ_CAAAIK010000014.1"/>
</dbReference>
<evidence type="ECO:0000313" key="9">
    <source>
        <dbReference type="Proteomes" id="UP000054618"/>
    </source>
</evidence>
<dbReference type="GO" id="GO:0005886">
    <property type="term" value="C:plasma membrane"/>
    <property type="evidence" value="ECO:0007669"/>
    <property type="project" value="UniProtKB-SubCell"/>
</dbReference>
<dbReference type="PATRIC" id="fig|45073.5.peg.3009"/>
<comment type="similarity">
    <text evidence="2">Belongs to the FliR/MopE/SpaR family.</text>
</comment>
<keyword evidence="8" id="KW-0966">Cell projection</keyword>
<feature type="transmembrane region" description="Helical" evidence="7">
    <location>
        <begin position="6"/>
        <end position="26"/>
    </location>
</feature>
<name>A0A0W0XLY5_9GAMM</name>
<comment type="subcellular location">
    <subcellularLocation>
        <location evidence="1">Cell membrane</location>
        <topology evidence="1">Multi-pass membrane protein</topology>
    </subcellularLocation>
</comment>
<evidence type="ECO:0000313" key="8">
    <source>
        <dbReference type="EMBL" id="KTD45362.1"/>
    </source>
</evidence>
<evidence type="ECO:0000256" key="2">
    <source>
        <dbReference type="ARBA" id="ARBA00009772"/>
    </source>
</evidence>
<evidence type="ECO:0000256" key="3">
    <source>
        <dbReference type="ARBA" id="ARBA00022475"/>
    </source>
</evidence>
<keyword evidence="5 7" id="KW-1133">Transmembrane helix</keyword>
<gene>
    <name evidence="8" type="primary">fliR_2</name>
    <name evidence="8" type="ORF">Lqui_2833</name>
</gene>
<dbReference type="InterPro" id="IPR002010">
    <property type="entry name" value="T3SS_IM_R"/>
</dbReference>
<reference evidence="8 9" key="1">
    <citation type="submission" date="2015-11" db="EMBL/GenBank/DDBJ databases">
        <title>Genomic analysis of 38 Legionella species identifies large and diverse effector repertoires.</title>
        <authorList>
            <person name="Burstein D."/>
            <person name="Amaro F."/>
            <person name="Zusman T."/>
            <person name="Lifshitz Z."/>
            <person name="Cohen O."/>
            <person name="Gilbert J.A."/>
            <person name="Pupko T."/>
            <person name="Shuman H.A."/>
            <person name="Segal G."/>
        </authorList>
    </citation>
    <scope>NUCLEOTIDE SEQUENCE [LARGE SCALE GENOMIC DNA]</scope>
    <source>
        <strain evidence="8 9">CDC#1442-AUS-E</strain>
    </source>
</reference>
<feature type="transmembrane region" description="Helical" evidence="7">
    <location>
        <begin position="167"/>
        <end position="189"/>
    </location>
</feature>
<proteinExistence type="inferred from homology"/>
<keyword evidence="3" id="KW-1003">Cell membrane</keyword>
<dbReference type="PANTHER" id="PTHR30065:SF8">
    <property type="entry name" value="FLAGELLAR BIOSYNTHETIC PROTEIN FLIR"/>
    <property type="match status" value="1"/>
</dbReference>